<evidence type="ECO:0000313" key="11">
    <source>
        <dbReference type="Proteomes" id="UP000193778"/>
    </source>
</evidence>
<feature type="transmembrane region" description="Helical" evidence="8">
    <location>
        <begin position="238"/>
        <end position="267"/>
    </location>
</feature>
<evidence type="ECO:0000259" key="9">
    <source>
        <dbReference type="Pfam" id="PF13231"/>
    </source>
</evidence>
<sequence length="558" mass="61260">MQMNQTYVGKIIATLLVVAGLFLPTAWWIWIVQGADVPDDPQLVLGVQLFRAGLVVLGGYIQVLGFAPKTPEPCGLKPEIATARPIETAVFSGLIICATFLRLYNLNTGIWFDEMLTSVNYMPLTVGQIVSTYHDANNHVLFSVLARSSLNIFGDSVWALRLPAVCFGLGSIVALYYFARRVVSARESLFAVALMAFSYHHIWFSQNARGYTALLFFSILSSAWLLDALRQGSRRKWVLYAVAVGLGGYTHLTMALVVIAHLVIWAVTLFRAQPHRWRGLFYGFIPAGLLTFQAYALVIPSMVSGALLNSGLQGPDTEWTNPLWALMEIVNGLQVGFAGAGVGLVAVAVFVVGLWGFLRHRPEVATLFLIPVVFGFLAMTSIGYTLFPRFFFFAMGFGVVIVVHGAMLSGQYLSLLFRLSEPWPQRVSALFCAAVVAVMLPSLRHVHLPKQNFAGAISLIERERQDGDRIVTIGIAGFPFNAYYGKDWPNVKSIAELEGLEAAPGRTWLVYTMPVHARTAYPDIMARIARDYTEVRSFGGTLNGGAVVINLENPAPAS</sequence>
<evidence type="ECO:0000256" key="6">
    <source>
        <dbReference type="ARBA" id="ARBA00022989"/>
    </source>
</evidence>
<feature type="domain" description="Glycosyltransferase RgtA/B/C/D-like" evidence="9">
    <location>
        <begin position="143"/>
        <end position="269"/>
    </location>
</feature>
<keyword evidence="3" id="KW-0328">Glycosyltransferase</keyword>
<keyword evidence="7 8" id="KW-0472">Membrane</keyword>
<feature type="transmembrane region" description="Helical" evidence="8">
    <location>
        <begin position="210"/>
        <end position="226"/>
    </location>
</feature>
<evidence type="ECO:0000313" key="10">
    <source>
        <dbReference type="EMBL" id="SLN75876.1"/>
    </source>
</evidence>
<feature type="transmembrane region" description="Helical" evidence="8">
    <location>
        <begin position="12"/>
        <end position="31"/>
    </location>
</feature>
<dbReference type="GO" id="GO:0009103">
    <property type="term" value="P:lipopolysaccharide biosynthetic process"/>
    <property type="evidence" value="ECO:0007669"/>
    <property type="project" value="UniProtKB-ARBA"/>
</dbReference>
<dbReference type="RefSeq" id="WP_085824725.1">
    <property type="nucleotide sequence ID" value="NZ_FWFP01000017.1"/>
</dbReference>
<keyword evidence="6 8" id="KW-1133">Transmembrane helix</keyword>
<dbReference type="OrthoDB" id="7700077at2"/>
<evidence type="ECO:0000256" key="5">
    <source>
        <dbReference type="ARBA" id="ARBA00022692"/>
    </source>
</evidence>
<evidence type="ECO:0000256" key="8">
    <source>
        <dbReference type="SAM" id="Phobius"/>
    </source>
</evidence>
<dbReference type="GO" id="GO:0016763">
    <property type="term" value="F:pentosyltransferase activity"/>
    <property type="evidence" value="ECO:0007669"/>
    <property type="project" value="TreeGrafter"/>
</dbReference>
<feature type="transmembrane region" description="Helical" evidence="8">
    <location>
        <begin position="279"/>
        <end position="298"/>
    </location>
</feature>
<evidence type="ECO:0000256" key="2">
    <source>
        <dbReference type="ARBA" id="ARBA00022475"/>
    </source>
</evidence>
<name>A0A1X7AC85_9RHOB</name>
<feature type="transmembrane region" description="Helical" evidence="8">
    <location>
        <begin position="43"/>
        <end position="67"/>
    </location>
</feature>
<accession>A0A1X7AC85</accession>
<dbReference type="EMBL" id="FWFP01000017">
    <property type="protein sequence ID" value="SLN75876.1"/>
    <property type="molecule type" value="Genomic_DNA"/>
</dbReference>
<protein>
    <recommendedName>
        <fullName evidence="9">Glycosyltransferase RgtA/B/C/D-like domain-containing protein</fullName>
    </recommendedName>
</protein>
<dbReference type="Proteomes" id="UP000193778">
    <property type="component" value="Unassembled WGS sequence"/>
</dbReference>
<dbReference type="InterPro" id="IPR050297">
    <property type="entry name" value="LipidA_mod_glycosyltrf_83"/>
</dbReference>
<dbReference type="Pfam" id="PF13231">
    <property type="entry name" value="PMT_2"/>
    <property type="match status" value="1"/>
</dbReference>
<evidence type="ECO:0000256" key="1">
    <source>
        <dbReference type="ARBA" id="ARBA00004651"/>
    </source>
</evidence>
<dbReference type="GO" id="GO:0005886">
    <property type="term" value="C:plasma membrane"/>
    <property type="evidence" value="ECO:0007669"/>
    <property type="project" value="UniProtKB-SubCell"/>
</dbReference>
<keyword evidence="4" id="KW-0808">Transferase</keyword>
<feature type="transmembrane region" description="Helical" evidence="8">
    <location>
        <begin position="335"/>
        <end position="358"/>
    </location>
</feature>
<evidence type="ECO:0000256" key="7">
    <source>
        <dbReference type="ARBA" id="ARBA00023136"/>
    </source>
</evidence>
<comment type="subcellular location">
    <subcellularLocation>
        <location evidence="1">Cell membrane</location>
        <topology evidence="1">Multi-pass membrane protein</topology>
    </subcellularLocation>
</comment>
<reference evidence="11" key="1">
    <citation type="submission" date="2017-03" db="EMBL/GenBank/DDBJ databases">
        <authorList>
            <person name="Rodrigo-Torres L."/>
            <person name="Arahal R.D."/>
            <person name="Lucena T."/>
        </authorList>
    </citation>
    <scope>NUCLEOTIDE SEQUENCE [LARGE SCALE GENOMIC DNA]</scope>
    <source>
        <strain evidence="11">CECT 8411</strain>
    </source>
</reference>
<keyword evidence="11" id="KW-1185">Reference proteome</keyword>
<dbReference type="InterPro" id="IPR038731">
    <property type="entry name" value="RgtA/B/C-like"/>
</dbReference>
<feature type="transmembrane region" description="Helical" evidence="8">
    <location>
        <begin position="425"/>
        <end position="443"/>
    </location>
</feature>
<keyword evidence="5 8" id="KW-0812">Transmembrane</keyword>
<gene>
    <name evidence="10" type="ORF">RUM8411_04286</name>
</gene>
<keyword evidence="2" id="KW-1003">Cell membrane</keyword>
<dbReference type="AlphaFoldDB" id="A0A1X7AC85"/>
<dbReference type="PANTHER" id="PTHR33908:SF11">
    <property type="entry name" value="MEMBRANE PROTEIN"/>
    <property type="match status" value="1"/>
</dbReference>
<dbReference type="PANTHER" id="PTHR33908">
    <property type="entry name" value="MANNOSYLTRANSFERASE YKCB-RELATED"/>
    <property type="match status" value="1"/>
</dbReference>
<evidence type="ECO:0000256" key="4">
    <source>
        <dbReference type="ARBA" id="ARBA00022679"/>
    </source>
</evidence>
<proteinExistence type="predicted"/>
<evidence type="ECO:0000256" key="3">
    <source>
        <dbReference type="ARBA" id="ARBA00022676"/>
    </source>
</evidence>
<feature type="transmembrane region" description="Helical" evidence="8">
    <location>
        <begin position="158"/>
        <end position="179"/>
    </location>
</feature>
<feature type="transmembrane region" description="Helical" evidence="8">
    <location>
        <begin position="88"/>
        <end position="106"/>
    </location>
</feature>
<organism evidence="10 11">
    <name type="scientific">Ruegeria meonggei</name>
    <dbReference type="NCBI Taxonomy" id="1446476"/>
    <lineage>
        <taxon>Bacteria</taxon>
        <taxon>Pseudomonadati</taxon>
        <taxon>Pseudomonadota</taxon>
        <taxon>Alphaproteobacteria</taxon>
        <taxon>Rhodobacterales</taxon>
        <taxon>Roseobacteraceae</taxon>
        <taxon>Ruegeria</taxon>
    </lineage>
</organism>
<feature type="transmembrane region" description="Helical" evidence="8">
    <location>
        <begin position="391"/>
        <end position="413"/>
    </location>
</feature>
<feature type="transmembrane region" description="Helical" evidence="8">
    <location>
        <begin position="364"/>
        <end position="384"/>
    </location>
</feature>